<keyword evidence="2" id="KW-1185">Reference proteome</keyword>
<dbReference type="Proteomes" id="UP000244336">
    <property type="component" value="Chromosome 7"/>
</dbReference>
<dbReference type="OrthoDB" id="694206at2759"/>
<accession>A0A2T7CS65</accession>
<proteinExistence type="predicted"/>
<gene>
    <name evidence="1" type="ORF">GQ55_7G028500</name>
</gene>
<evidence type="ECO:0000313" key="2">
    <source>
        <dbReference type="Proteomes" id="UP000244336"/>
    </source>
</evidence>
<name>A0A2T7CS65_9POAL</name>
<protein>
    <submittedName>
        <fullName evidence="1">Uncharacterized protein</fullName>
    </submittedName>
</protein>
<dbReference type="Gramene" id="PUZ46168">
    <property type="protein sequence ID" value="PUZ46168"/>
    <property type="gene ID" value="GQ55_7G028500"/>
</dbReference>
<evidence type="ECO:0000313" key="1">
    <source>
        <dbReference type="EMBL" id="PUZ46168.1"/>
    </source>
</evidence>
<dbReference type="EMBL" id="CM009755">
    <property type="protein sequence ID" value="PUZ46168.1"/>
    <property type="molecule type" value="Genomic_DNA"/>
</dbReference>
<reference evidence="1 2" key="1">
    <citation type="submission" date="2018-04" db="EMBL/GenBank/DDBJ databases">
        <title>WGS assembly of Panicum hallii var. hallii HAL2.</title>
        <authorList>
            <person name="Lovell J."/>
            <person name="Jenkins J."/>
            <person name="Lowry D."/>
            <person name="Mamidi S."/>
            <person name="Sreedasyam A."/>
            <person name="Weng X."/>
            <person name="Barry K."/>
            <person name="Bonette J."/>
            <person name="Campitelli B."/>
            <person name="Daum C."/>
            <person name="Gordon S."/>
            <person name="Gould B."/>
            <person name="Lipzen A."/>
            <person name="MacQueen A."/>
            <person name="Palacio-Mejia J."/>
            <person name="Plott C."/>
            <person name="Shakirov E."/>
            <person name="Shu S."/>
            <person name="Yoshinaga Y."/>
            <person name="Zane M."/>
            <person name="Rokhsar D."/>
            <person name="Grimwood J."/>
            <person name="Schmutz J."/>
            <person name="Juenger T."/>
        </authorList>
    </citation>
    <scope>NUCLEOTIDE SEQUENCE [LARGE SCALE GENOMIC DNA]</scope>
    <source>
        <strain evidence="2">cv. HAL2</strain>
    </source>
</reference>
<organism evidence="1 2">
    <name type="scientific">Panicum hallii var. hallii</name>
    <dbReference type="NCBI Taxonomy" id="1504633"/>
    <lineage>
        <taxon>Eukaryota</taxon>
        <taxon>Viridiplantae</taxon>
        <taxon>Streptophyta</taxon>
        <taxon>Embryophyta</taxon>
        <taxon>Tracheophyta</taxon>
        <taxon>Spermatophyta</taxon>
        <taxon>Magnoliopsida</taxon>
        <taxon>Liliopsida</taxon>
        <taxon>Poales</taxon>
        <taxon>Poaceae</taxon>
        <taxon>PACMAD clade</taxon>
        <taxon>Panicoideae</taxon>
        <taxon>Panicodae</taxon>
        <taxon>Paniceae</taxon>
        <taxon>Panicinae</taxon>
        <taxon>Panicum</taxon>
        <taxon>Panicum sect. Panicum</taxon>
    </lineage>
</organism>
<sequence length="173" mass="19978">MTIPQHPFRSQWPPIEVEVVGYRLVDTIETAALEAINLFCNQHPMEVAAYPIGLFPAIDSSDPEWNFRTEHLGHMLGDLAEETVRSITRFMNVQHHYQILLLRSMGQLTSVAQSHYRNADRQVTQIVELQALVTQKDEIIAARDETILHREDQINESDHIITQHNTIIEFLQE</sequence>
<dbReference type="AlphaFoldDB" id="A0A2T7CS65"/>